<dbReference type="AlphaFoldDB" id="A0AAE4C878"/>
<keyword evidence="3" id="KW-0378">Hydrolase</keyword>
<dbReference type="GO" id="GO:0005524">
    <property type="term" value="F:ATP binding"/>
    <property type="evidence" value="ECO:0007669"/>
    <property type="project" value="UniProtKB-KW"/>
</dbReference>
<evidence type="ECO:0000259" key="2">
    <source>
        <dbReference type="PROSITE" id="PS51903"/>
    </source>
</evidence>
<organism evidence="3 4">
    <name type="scientific">Catenuloplanes atrovinosus</name>
    <dbReference type="NCBI Taxonomy" id="137266"/>
    <lineage>
        <taxon>Bacteria</taxon>
        <taxon>Bacillati</taxon>
        <taxon>Actinomycetota</taxon>
        <taxon>Actinomycetes</taxon>
        <taxon>Micromonosporales</taxon>
        <taxon>Micromonosporaceae</taxon>
        <taxon>Catenuloplanes</taxon>
    </lineage>
</organism>
<evidence type="ECO:0000313" key="3">
    <source>
        <dbReference type="EMBL" id="MDR7274708.1"/>
    </source>
</evidence>
<comment type="caution">
    <text evidence="3">The sequence shown here is derived from an EMBL/GenBank/DDBJ whole genome shotgun (WGS) entry which is preliminary data.</text>
</comment>
<reference evidence="3" key="1">
    <citation type="submission" date="2023-07" db="EMBL/GenBank/DDBJ databases">
        <title>Sequencing the genomes of 1000 actinobacteria strains.</title>
        <authorList>
            <person name="Klenk H.-P."/>
        </authorList>
    </citation>
    <scope>NUCLEOTIDE SEQUENCE</scope>
    <source>
        <strain evidence="3">DSM 44707</strain>
    </source>
</reference>
<dbReference type="Proteomes" id="UP001183643">
    <property type="component" value="Unassembled WGS sequence"/>
</dbReference>
<dbReference type="GO" id="GO:0006508">
    <property type="term" value="P:proteolysis"/>
    <property type="evidence" value="ECO:0007669"/>
    <property type="project" value="UniProtKB-KW"/>
</dbReference>
<sequence>MRSPAIDLTDRVKRVLGLAHAEATAVRSPVIEPIHLILGVLGARGPGAQILRDLAGGKAVVGDAVRPLLSTGTAPSPANLPFTATSEAALKHAIDEARRFGDPRTGTDHLLLGLLRVITDPSTATPADTALGATLAAIGVDHAGAARLAEARRS</sequence>
<keyword evidence="3" id="KW-0067">ATP-binding</keyword>
<keyword evidence="3" id="KW-0547">Nucleotide-binding</keyword>
<keyword evidence="4" id="KW-1185">Reference proteome</keyword>
<keyword evidence="1" id="KW-0677">Repeat</keyword>
<dbReference type="Gene3D" id="1.10.1780.10">
    <property type="entry name" value="Clp, N-terminal domain"/>
    <property type="match status" value="1"/>
</dbReference>
<accession>A0AAE4C878</accession>
<dbReference type="RefSeq" id="WP_310364727.1">
    <property type="nucleotide sequence ID" value="NZ_JAVDYB010000001.1"/>
</dbReference>
<dbReference type="PROSITE" id="PS51903">
    <property type="entry name" value="CLP_R"/>
    <property type="match status" value="1"/>
</dbReference>
<dbReference type="GO" id="GO:0008233">
    <property type="term" value="F:peptidase activity"/>
    <property type="evidence" value="ECO:0007669"/>
    <property type="project" value="UniProtKB-KW"/>
</dbReference>
<keyword evidence="3" id="KW-0645">Protease</keyword>
<dbReference type="EMBL" id="JAVDYB010000001">
    <property type="protein sequence ID" value="MDR7274708.1"/>
    <property type="molecule type" value="Genomic_DNA"/>
</dbReference>
<dbReference type="Pfam" id="PF02861">
    <property type="entry name" value="Clp_N"/>
    <property type="match status" value="1"/>
</dbReference>
<feature type="domain" description="Clp R" evidence="2">
    <location>
        <begin position="1"/>
        <end position="149"/>
    </location>
</feature>
<name>A0AAE4C878_9ACTN</name>
<gene>
    <name evidence="3" type="ORF">J2S41_001486</name>
</gene>
<proteinExistence type="predicted"/>
<evidence type="ECO:0000256" key="1">
    <source>
        <dbReference type="PROSITE-ProRule" id="PRU01251"/>
    </source>
</evidence>
<dbReference type="InterPro" id="IPR036628">
    <property type="entry name" value="Clp_N_dom_sf"/>
</dbReference>
<dbReference type="InterPro" id="IPR004176">
    <property type="entry name" value="Clp_R_N"/>
</dbReference>
<dbReference type="SUPFAM" id="SSF81923">
    <property type="entry name" value="Double Clp-N motif"/>
    <property type="match status" value="1"/>
</dbReference>
<evidence type="ECO:0000313" key="4">
    <source>
        <dbReference type="Proteomes" id="UP001183643"/>
    </source>
</evidence>
<protein>
    <submittedName>
        <fullName evidence="3">ATP-dependent Clp protease ATP-binding subunit ClpA</fullName>
    </submittedName>
</protein>